<dbReference type="GO" id="GO:0000064">
    <property type="term" value="F:L-ornithine transmembrane transporter activity"/>
    <property type="evidence" value="ECO:0007669"/>
    <property type="project" value="TreeGrafter"/>
</dbReference>
<name>A0A9W7GDL0_9STRA</name>
<dbReference type="OrthoDB" id="193856at2759"/>
<keyword evidence="3 10" id="KW-0813">Transport</keyword>
<gene>
    <name evidence="11" type="ORF">TrCOL_g10001</name>
</gene>
<dbReference type="EMBL" id="BRYA01000201">
    <property type="protein sequence ID" value="GMI43852.1"/>
    <property type="molecule type" value="Genomic_DNA"/>
</dbReference>
<reference evidence="12" key="1">
    <citation type="journal article" date="2023" name="Commun. Biol.">
        <title>Genome analysis of Parmales, the sister group of diatoms, reveals the evolutionary specialization of diatoms from phago-mixotrophs to photoautotrophs.</title>
        <authorList>
            <person name="Ban H."/>
            <person name="Sato S."/>
            <person name="Yoshikawa S."/>
            <person name="Yamada K."/>
            <person name="Nakamura Y."/>
            <person name="Ichinomiya M."/>
            <person name="Sato N."/>
            <person name="Blanc-Mathieu R."/>
            <person name="Endo H."/>
            <person name="Kuwata A."/>
            <person name="Ogata H."/>
        </authorList>
    </citation>
    <scope>NUCLEOTIDE SEQUENCE [LARGE SCALE GENOMIC DNA]</scope>
</reference>
<evidence type="ECO:0000313" key="11">
    <source>
        <dbReference type="EMBL" id="GMI43852.1"/>
    </source>
</evidence>
<keyword evidence="7" id="KW-0496">Mitochondrion</keyword>
<dbReference type="InterPro" id="IPR050567">
    <property type="entry name" value="Mitochondrial_Carrier"/>
</dbReference>
<dbReference type="GO" id="GO:1990575">
    <property type="term" value="P:mitochondrial L-ornithine transmembrane transport"/>
    <property type="evidence" value="ECO:0007669"/>
    <property type="project" value="TreeGrafter"/>
</dbReference>
<dbReference type="GO" id="GO:0031966">
    <property type="term" value="C:mitochondrial membrane"/>
    <property type="evidence" value="ECO:0007669"/>
    <property type="project" value="UniProtKB-SubCell"/>
</dbReference>
<evidence type="ECO:0000256" key="4">
    <source>
        <dbReference type="ARBA" id="ARBA00022692"/>
    </source>
</evidence>
<evidence type="ECO:0000256" key="2">
    <source>
        <dbReference type="ARBA" id="ARBA00006375"/>
    </source>
</evidence>
<keyword evidence="8 9" id="KW-0472">Membrane</keyword>
<evidence type="ECO:0000256" key="6">
    <source>
        <dbReference type="ARBA" id="ARBA00022989"/>
    </source>
</evidence>
<comment type="similarity">
    <text evidence="2 10">Belongs to the mitochondrial carrier (TC 2.A.29) family.</text>
</comment>
<keyword evidence="5" id="KW-0677">Repeat</keyword>
<evidence type="ECO:0000256" key="1">
    <source>
        <dbReference type="ARBA" id="ARBA00004225"/>
    </source>
</evidence>
<comment type="caution">
    <text evidence="11">The sequence shown here is derived from an EMBL/GenBank/DDBJ whole genome shotgun (WGS) entry which is preliminary data.</text>
</comment>
<evidence type="ECO:0000313" key="12">
    <source>
        <dbReference type="Proteomes" id="UP001165065"/>
    </source>
</evidence>
<dbReference type="PANTHER" id="PTHR45624">
    <property type="entry name" value="MITOCHONDRIAL BASIC AMINO ACIDS TRANSPORTER-RELATED"/>
    <property type="match status" value="1"/>
</dbReference>
<evidence type="ECO:0008006" key="13">
    <source>
        <dbReference type="Google" id="ProtNLM"/>
    </source>
</evidence>
<dbReference type="InterPro" id="IPR018108">
    <property type="entry name" value="MCP_transmembrane"/>
</dbReference>
<evidence type="ECO:0000256" key="9">
    <source>
        <dbReference type="PROSITE-ProRule" id="PRU00282"/>
    </source>
</evidence>
<organism evidence="11 12">
    <name type="scientific">Triparma columacea</name>
    <dbReference type="NCBI Taxonomy" id="722753"/>
    <lineage>
        <taxon>Eukaryota</taxon>
        <taxon>Sar</taxon>
        <taxon>Stramenopiles</taxon>
        <taxon>Ochrophyta</taxon>
        <taxon>Bolidophyceae</taxon>
        <taxon>Parmales</taxon>
        <taxon>Triparmaceae</taxon>
        <taxon>Triparma</taxon>
    </lineage>
</organism>
<feature type="repeat" description="Solcar" evidence="9">
    <location>
        <begin position="215"/>
        <end position="298"/>
    </location>
</feature>
<evidence type="ECO:0000256" key="7">
    <source>
        <dbReference type="ARBA" id="ARBA00023128"/>
    </source>
</evidence>
<dbReference type="SUPFAM" id="SSF103506">
    <property type="entry name" value="Mitochondrial carrier"/>
    <property type="match status" value="1"/>
</dbReference>
<keyword evidence="12" id="KW-1185">Reference proteome</keyword>
<dbReference type="AlphaFoldDB" id="A0A9W7GDL0"/>
<dbReference type="InterPro" id="IPR023395">
    <property type="entry name" value="MCP_dom_sf"/>
</dbReference>
<dbReference type="Gene3D" id="1.50.40.10">
    <property type="entry name" value="Mitochondrial carrier domain"/>
    <property type="match status" value="1"/>
</dbReference>
<dbReference type="Proteomes" id="UP001165065">
    <property type="component" value="Unassembled WGS sequence"/>
</dbReference>
<feature type="repeat" description="Solcar" evidence="9">
    <location>
        <begin position="19"/>
        <end position="104"/>
    </location>
</feature>
<keyword evidence="4 9" id="KW-0812">Transmembrane</keyword>
<comment type="subcellular location">
    <subcellularLocation>
        <location evidence="1">Mitochondrion membrane</location>
        <topology evidence="1">Multi-pass membrane protein</topology>
    </subcellularLocation>
</comment>
<dbReference type="PANTHER" id="PTHR45624:SF58">
    <property type="entry name" value="CARRIER PROTEIN, PUTATIVE-RELATED"/>
    <property type="match status" value="1"/>
</dbReference>
<dbReference type="PROSITE" id="PS50920">
    <property type="entry name" value="SOLCAR"/>
    <property type="match status" value="2"/>
</dbReference>
<dbReference type="Pfam" id="PF00153">
    <property type="entry name" value="Mito_carr"/>
    <property type="match status" value="2"/>
</dbReference>
<evidence type="ECO:0000256" key="10">
    <source>
        <dbReference type="RuleBase" id="RU000488"/>
    </source>
</evidence>
<accession>A0A9W7GDL0</accession>
<protein>
    <recommendedName>
        <fullName evidence="13">Mitochondrial carrier protein</fullName>
    </recommendedName>
</protein>
<evidence type="ECO:0000256" key="8">
    <source>
        <dbReference type="ARBA" id="ARBA00023136"/>
    </source>
</evidence>
<proteinExistence type="inferred from homology"/>
<keyword evidence="6" id="KW-1133">Transmembrane helix</keyword>
<sequence length="302" mass="32196">MAPPQIPSGAIAGNDTPLREAVMGLISGMAFGFVSPIVGHPFDTVKTNMQVKEEYRGKGMIHVARNIVKGGGFRSLYCGLFPPLVGSTVFRGVQFSAYSAAFSFAESTELGKTAIPFTGGIHPSVLFGAFSGALARSFIESPLDYIKVRSQTGQSFWVSGSSGYKSLLSPGTAFRQLVHCYTGFGATFLRTWGLFTAFFCLVDLSVRHINHVISAPVYGPFFKGSVCATTAWGFAFPFEVAKSKIQGTQAATSTRIVMAEIVARDGIAGLYQGFSAGASRSFVANGASMTVYALMQDTMRKS</sequence>
<evidence type="ECO:0000256" key="3">
    <source>
        <dbReference type="ARBA" id="ARBA00022448"/>
    </source>
</evidence>
<evidence type="ECO:0000256" key="5">
    <source>
        <dbReference type="ARBA" id="ARBA00022737"/>
    </source>
</evidence>